<dbReference type="Proteomes" id="UP000242414">
    <property type="component" value="Unassembled WGS sequence"/>
</dbReference>
<gene>
    <name evidence="7" type="ORF">BCV72DRAFT_98514</name>
</gene>
<dbReference type="VEuPathDB" id="FungiDB:BCV72DRAFT_98514"/>
<dbReference type="InterPro" id="IPR002328">
    <property type="entry name" value="ADH_Zn_CS"/>
</dbReference>
<dbReference type="GO" id="GO:0016616">
    <property type="term" value="F:oxidoreductase activity, acting on the CH-OH group of donors, NAD or NADP as acceptor"/>
    <property type="evidence" value="ECO:0007669"/>
    <property type="project" value="InterPro"/>
</dbReference>
<evidence type="ECO:0000313" key="7">
    <source>
        <dbReference type="EMBL" id="ORE07987.1"/>
    </source>
</evidence>
<dbReference type="InterPro" id="IPR036291">
    <property type="entry name" value="NAD(P)-bd_dom_sf"/>
</dbReference>
<dbReference type="PROSITE" id="PS00059">
    <property type="entry name" value="ADH_ZINC"/>
    <property type="match status" value="1"/>
</dbReference>
<reference evidence="7" key="1">
    <citation type="journal article" date="2016" name="Proc. Natl. Acad. Sci. U.S.A.">
        <title>Lipid metabolic changes in an early divergent fungus govern the establishment of a mutualistic symbiosis with endobacteria.</title>
        <authorList>
            <person name="Lastovetsky O.A."/>
            <person name="Gaspar M.L."/>
            <person name="Mondo S.J."/>
            <person name="LaButti K.M."/>
            <person name="Sandor L."/>
            <person name="Grigoriev I.V."/>
            <person name="Henry S.A."/>
            <person name="Pawlowska T.E."/>
        </authorList>
    </citation>
    <scope>NUCLEOTIDE SEQUENCE [LARGE SCALE GENOMIC DNA]</scope>
    <source>
        <strain evidence="7">ATCC 52814</strain>
    </source>
</reference>
<feature type="domain" description="Enoyl reductase (ER)" evidence="6">
    <location>
        <begin position="14"/>
        <end position="345"/>
    </location>
</feature>
<dbReference type="SMART" id="SM00829">
    <property type="entry name" value="PKS_ER"/>
    <property type="match status" value="1"/>
</dbReference>
<accession>A0A1X0R7G4</accession>
<evidence type="ECO:0000256" key="3">
    <source>
        <dbReference type="ARBA" id="ARBA00022833"/>
    </source>
</evidence>
<dbReference type="FunFam" id="3.40.50.720:FF:000022">
    <property type="entry name" value="Cinnamyl alcohol dehydrogenase"/>
    <property type="match status" value="1"/>
</dbReference>
<evidence type="ECO:0000256" key="5">
    <source>
        <dbReference type="RuleBase" id="RU361277"/>
    </source>
</evidence>
<dbReference type="SUPFAM" id="SSF51735">
    <property type="entry name" value="NAD(P)-binding Rossmann-fold domains"/>
    <property type="match status" value="1"/>
</dbReference>
<name>A0A1X0R7G4_RHIZD</name>
<evidence type="ECO:0000256" key="1">
    <source>
        <dbReference type="ARBA" id="ARBA00001947"/>
    </source>
</evidence>
<dbReference type="PANTHER" id="PTHR42683">
    <property type="entry name" value="ALDEHYDE REDUCTASE"/>
    <property type="match status" value="1"/>
</dbReference>
<comment type="similarity">
    <text evidence="5">Belongs to the zinc-containing alcohol dehydrogenase family.</text>
</comment>
<dbReference type="Gene3D" id="3.90.180.10">
    <property type="entry name" value="Medium-chain alcohol dehydrogenases, catalytic domain"/>
    <property type="match status" value="1"/>
</dbReference>
<evidence type="ECO:0000256" key="2">
    <source>
        <dbReference type="ARBA" id="ARBA00022723"/>
    </source>
</evidence>
<dbReference type="AlphaFoldDB" id="A0A1X0R7G4"/>
<dbReference type="InterPro" id="IPR047109">
    <property type="entry name" value="CAD-like"/>
</dbReference>
<sequence>MSSDTFHGWAAVSKDKPLEWMELPLRAPDDDTVDMKITHCGICGSDIHTQDSGWGETDYPCVTGHEITGICTAVGKNVKHIKVGDRIGVGAQSGSCLECKECLNGEENLCQGRKTGTYNSRWPNGDKAFGGYADKWRGHQRFVFKVPDNMTNEVAATFFCAGVTTYSPLKRYGVTKGSKVGVIGLGGLGHYAIQWAKAMGAHVVTISRSDKKLQDATALGSHEYINASNPDELKAHTGTFTHIICTAYSKEFDWPTYFKLMDTNSYFIMVALPEAPLNGIPAMLLAARQISLVGSMIGSPSMIEDMLQFAAEHDVKPWISKYPMKQCNEAVQAFRDGKPRYRIVLENE</sequence>
<keyword evidence="2 5" id="KW-0479">Metal-binding</keyword>
<protein>
    <submittedName>
        <fullName evidence="7">GroES-like protein</fullName>
    </submittedName>
</protein>
<organism evidence="7">
    <name type="scientific">Rhizopus microsporus var. microsporus</name>
    <dbReference type="NCBI Taxonomy" id="86635"/>
    <lineage>
        <taxon>Eukaryota</taxon>
        <taxon>Fungi</taxon>
        <taxon>Fungi incertae sedis</taxon>
        <taxon>Mucoromycota</taxon>
        <taxon>Mucoromycotina</taxon>
        <taxon>Mucoromycetes</taxon>
        <taxon>Mucorales</taxon>
        <taxon>Mucorineae</taxon>
        <taxon>Rhizopodaceae</taxon>
        <taxon>Rhizopus</taxon>
    </lineage>
</organism>
<proteinExistence type="inferred from homology"/>
<dbReference type="Gene3D" id="3.40.50.720">
    <property type="entry name" value="NAD(P)-binding Rossmann-like Domain"/>
    <property type="match status" value="1"/>
</dbReference>
<comment type="cofactor">
    <cofactor evidence="1 5">
        <name>Zn(2+)</name>
        <dbReference type="ChEBI" id="CHEBI:29105"/>
    </cofactor>
</comment>
<dbReference type="SUPFAM" id="SSF50129">
    <property type="entry name" value="GroES-like"/>
    <property type="match status" value="1"/>
</dbReference>
<evidence type="ECO:0000259" key="6">
    <source>
        <dbReference type="SMART" id="SM00829"/>
    </source>
</evidence>
<keyword evidence="3 5" id="KW-0862">Zinc</keyword>
<evidence type="ECO:0000256" key="4">
    <source>
        <dbReference type="ARBA" id="ARBA00023002"/>
    </source>
</evidence>
<dbReference type="OrthoDB" id="1879366at2759"/>
<dbReference type="GO" id="GO:0008270">
    <property type="term" value="F:zinc ion binding"/>
    <property type="evidence" value="ECO:0007669"/>
    <property type="project" value="InterPro"/>
</dbReference>
<dbReference type="InterPro" id="IPR013149">
    <property type="entry name" value="ADH-like_C"/>
</dbReference>
<dbReference type="EMBL" id="KV921895">
    <property type="protein sequence ID" value="ORE07987.1"/>
    <property type="molecule type" value="Genomic_DNA"/>
</dbReference>
<dbReference type="InterPro" id="IPR020843">
    <property type="entry name" value="ER"/>
</dbReference>
<dbReference type="CDD" id="cd05283">
    <property type="entry name" value="CAD1"/>
    <property type="match status" value="1"/>
</dbReference>
<keyword evidence="4" id="KW-0560">Oxidoreductase</keyword>
<dbReference type="Pfam" id="PF08240">
    <property type="entry name" value="ADH_N"/>
    <property type="match status" value="1"/>
</dbReference>
<dbReference type="InterPro" id="IPR011032">
    <property type="entry name" value="GroES-like_sf"/>
</dbReference>
<dbReference type="InterPro" id="IPR013154">
    <property type="entry name" value="ADH-like_N"/>
</dbReference>
<dbReference type="Pfam" id="PF00107">
    <property type="entry name" value="ADH_zinc_N"/>
    <property type="match status" value="1"/>
</dbReference>